<evidence type="ECO:0000313" key="3">
    <source>
        <dbReference type="Proteomes" id="UP000541033"/>
    </source>
</evidence>
<feature type="coiled-coil region" evidence="1">
    <location>
        <begin position="46"/>
        <end position="73"/>
    </location>
</feature>
<name>A0A7X5R1I8_9MICO</name>
<dbReference type="AlphaFoldDB" id="A0A7X5R1I8"/>
<dbReference type="Proteomes" id="UP000541033">
    <property type="component" value="Unassembled WGS sequence"/>
</dbReference>
<evidence type="ECO:0000313" key="2">
    <source>
        <dbReference type="EMBL" id="NIH53732.1"/>
    </source>
</evidence>
<dbReference type="EMBL" id="JAAMOX010000001">
    <property type="protein sequence ID" value="NIH53732.1"/>
    <property type="molecule type" value="Genomic_DNA"/>
</dbReference>
<organism evidence="2 3">
    <name type="scientific">Lysinibacter cavernae</name>
    <dbReference type="NCBI Taxonomy" id="1640652"/>
    <lineage>
        <taxon>Bacteria</taxon>
        <taxon>Bacillati</taxon>
        <taxon>Actinomycetota</taxon>
        <taxon>Actinomycetes</taxon>
        <taxon>Micrococcales</taxon>
        <taxon>Microbacteriaceae</taxon>
        <taxon>Lysinibacter</taxon>
    </lineage>
</organism>
<proteinExistence type="predicted"/>
<keyword evidence="1" id="KW-0175">Coiled coil</keyword>
<protein>
    <submittedName>
        <fullName evidence="2">Uncharacterized protein (UPF0333 family)</fullName>
    </submittedName>
</protein>
<keyword evidence="3" id="KW-1185">Reference proteome</keyword>
<comment type="caution">
    <text evidence="2">The sequence shown here is derived from an EMBL/GenBank/DDBJ whole genome shotgun (WGS) entry which is preliminary data.</text>
</comment>
<reference evidence="2 3" key="1">
    <citation type="submission" date="2020-02" db="EMBL/GenBank/DDBJ databases">
        <title>Sequencing the genomes of 1000 actinobacteria strains.</title>
        <authorList>
            <person name="Klenk H.-P."/>
        </authorList>
    </citation>
    <scope>NUCLEOTIDE SEQUENCE [LARGE SCALE GENOMIC DNA]</scope>
    <source>
        <strain evidence="2 3">DSM 27960</strain>
    </source>
</reference>
<sequence>MKVLLKIIVIAALASAAYVLGAKAGRRRYREIRDAARSFWNDPQVKKARKRAVKQAKQAADAAEKAAEKAVAKRVAKLRG</sequence>
<accession>A0A7X5R1I8</accession>
<evidence type="ECO:0000256" key="1">
    <source>
        <dbReference type="SAM" id="Coils"/>
    </source>
</evidence>
<dbReference type="RefSeq" id="WP_167146242.1">
    <property type="nucleotide sequence ID" value="NZ_JAAMOX010000001.1"/>
</dbReference>
<gene>
    <name evidence="2" type="ORF">FHX76_001600</name>
</gene>